<dbReference type="EMBL" id="LR778301">
    <property type="protein sequence ID" value="CAB1368283.1"/>
    <property type="molecule type" value="Genomic_DNA"/>
</dbReference>
<evidence type="ECO:0000313" key="2">
    <source>
        <dbReference type="EMBL" id="CAB1368283.1"/>
    </source>
</evidence>
<dbReference type="Proteomes" id="UP000515733">
    <property type="component" value="Chromosome"/>
</dbReference>
<reference evidence="2 3" key="1">
    <citation type="submission" date="2020-03" db="EMBL/GenBank/DDBJ databases">
        <authorList>
            <consortium name="Genoscope - CEA"/>
            <person name="William W."/>
        </authorList>
    </citation>
    <scope>NUCLEOTIDE SEQUENCE [LARGE SCALE GENOMIC DNA]</scope>
    <source>
        <strain evidence="3">DSM 16959</strain>
    </source>
</reference>
<dbReference type="KEGG" id="doe:DENOEST_1118"/>
<dbReference type="SMART" id="SM00471">
    <property type="entry name" value="HDc"/>
    <property type="match status" value="1"/>
</dbReference>
<dbReference type="Gene3D" id="1.10.3210.10">
    <property type="entry name" value="Hypothetical protein af1432"/>
    <property type="match status" value="1"/>
</dbReference>
<dbReference type="AlphaFoldDB" id="A0A6S6XVP1"/>
<dbReference type="InterPro" id="IPR003607">
    <property type="entry name" value="HD/PDEase_dom"/>
</dbReference>
<dbReference type="InterPro" id="IPR006674">
    <property type="entry name" value="HD_domain"/>
</dbReference>
<dbReference type="OrthoDB" id="9803619at2"/>
<dbReference type="CDD" id="cd00077">
    <property type="entry name" value="HDc"/>
    <property type="match status" value="1"/>
</dbReference>
<dbReference type="Pfam" id="PF01966">
    <property type="entry name" value="HD"/>
    <property type="match status" value="1"/>
</dbReference>
<organism evidence="2 3">
    <name type="scientific">Denitratisoma oestradiolicum</name>
    <dbReference type="NCBI Taxonomy" id="311182"/>
    <lineage>
        <taxon>Bacteria</taxon>
        <taxon>Pseudomonadati</taxon>
        <taxon>Pseudomonadota</taxon>
        <taxon>Betaproteobacteria</taxon>
        <taxon>Nitrosomonadales</taxon>
        <taxon>Sterolibacteriaceae</taxon>
        <taxon>Denitratisoma</taxon>
    </lineage>
</organism>
<protein>
    <recommendedName>
        <fullName evidence="1">HD/PDEase domain-containing protein</fullName>
    </recommendedName>
</protein>
<dbReference type="GO" id="GO:0006203">
    <property type="term" value="P:dGTP catabolic process"/>
    <property type="evidence" value="ECO:0007669"/>
    <property type="project" value="TreeGrafter"/>
</dbReference>
<dbReference type="PANTHER" id="PTHR11373">
    <property type="entry name" value="DEOXYNUCLEOSIDE TRIPHOSPHATE TRIPHOSPHOHYDROLASE"/>
    <property type="match status" value="1"/>
</dbReference>
<proteinExistence type="predicted"/>
<name>A0A6S6XVP1_9PROT</name>
<accession>A0A6S6XVP1</accession>
<gene>
    <name evidence="2" type="ORF">DENOEST_1118</name>
</gene>
<keyword evidence="3" id="KW-1185">Reference proteome</keyword>
<dbReference type="InterPro" id="IPR050135">
    <property type="entry name" value="dGTPase-like"/>
</dbReference>
<evidence type="ECO:0000259" key="1">
    <source>
        <dbReference type="SMART" id="SM00471"/>
    </source>
</evidence>
<dbReference type="GO" id="GO:0008832">
    <property type="term" value="F:dGTPase activity"/>
    <property type="evidence" value="ECO:0007669"/>
    <property type="project" value="TreeGrafter"/>
</dbReference>
<evidence type="ECO:0000313" key="3">
    <source>
        <dbReference type="Proteomes" id="UP000515733"/>
    </source>
</evidence>
<feature type="domain" description="HD/PDEase" evidence="1">
    <location>
        <begin position="50"/>
        <end position="189"/>
    </location>
</feature>
<sequence>MLTTARSWDPLYGRLEMTPFESDLIALPEVQRLRYVRMCNINSLLVSGASEISRFEHTLGVMHLTKCWVAAHGIPESEGRDLIAAAALHDMQTGPFGHSMQYVLEDNTTPDDFVHEDIAHGRRSDYHQNTLASSSFSGKPFSAHSLLGKRMESVAAIIRGEGQYGPLISGTMDLDNIDNVVRLAFHVGVATDADRTIPLRLAQVLNASGGELVLPVSATDSVIRWQAIRTRLYSLLLNDWAEFSAKGMLTKAIEIAIKHDLIGADCWLMTDGAFLDFLDAKGLGEAQETRELVRRLRRGDLYDPIAIMESPDIDAYAAVSGAEAKKSIELELTRKSKGRGVRPLVHFILDKGKTERAIKVRLAESSESIVIGHSSSRLLCGLFVSHSRLNELDRERLLQLFSDVLREHGIGNAIPIPDPMGESPTDSQLSLL</sequence>
<dbReference type="PANTHER" id="PTHR11373:SF4">
    <property type="entry name" value="DEOXYNUCLEOSIDE TRIPHOSPHATE TRIPHOSPHOHYDROLASE SAMHD1"/>
    <property type="match status" value="1"/>
</dbReference>
<dbReference type="SUPFAM" id="SSF109604">
    <property type="entry name" value="HD-domain/PDEase-like"/>
    <property type="match status" value="1"/>
</dbReference>